<dbReference type="PATRIC" id="fig|1550024.3.peg.1591"/>
<feature type="transmembrane region" description="Helical" evidence="1">
    <location>
        <begin position="43"/>
        <end position="67"/>
    </location>
</feature>
<dbReference type="Gene3D" id="1.10.1760.20">
    <property type="match status" value="1"/>
</dbReference>
<dbReference type="GeneID" id="42856373"/>
<dbReference type="EMBL" id="JXXK01000007">
    <property type="protein sequence ID" value="KJF40387.1"/>
    <property type="molecule type" value="Genomic_DNA"/>
</dbReference>
<evidence type="ECO:0000313" key="2">
    <source>
        <dbReference type="EMBL" id="KJF40387.1"/>
    </source>
</evidence>
<evidence type="ECO:0000313" key="3">
    <source>
        <dbReference type="Proteomes" id="UP000032483"/>
    </source>
</evidence>
<accession>A0A0D8J0E6</accession>
<sequence>MTKSKFNTKQLVLAALCVALGVVLPVAFHSIPNAGSVLLPMHIPVLLCGLVCGPVYGLLSGILTSLLSSMITGMPPMAYLPSMLCELAAYGLAAGVLRRFVRTGKRPLDLYIQLVSAMLIGRLVYGVMNALIFSAGNYSFAVFVSGAFVTALPGIVIQLVLLPAVVLLLEKARLVEKPY</sequence>
<evidence type="ECO:0000256" key="1">
    <source>
        <dbReference type="SAM" id="Phobius"/>
    </source>
</evidence>
<dbReference type="Pfam" id="PF12822">
    <property type="entry name" value="ECF_trnsprt"/>
    <property type="match status" value="1"/>
</dbReference>
<keyword evidence="1" id="KW-1133">Transmembrane helix</keyword>
<dbReference type="Proteomes" id="UP000032483">
    <property type="component" value="Unassembled WGS sequence"/>
</dbReference>
<name>A0A0D8J0E6_9FIRM</name>
<feature type="transmembrane region" description="Helical" evidence="1">
    <location>
        <begin position="138"/>
        <end position="169"/>
    </location>
</feature>
<proteinExistence type="predicted"/>
<reference evidence="2" key="1">
    <citation type="submission" date="2015-02" db="EMBL/GenBank/DDBJ databases">
        <title>A novel member of the family Ruminococcaceae isolated from human feces.</title>
        <authorList>
            <person name="Shkoporov A.N."/>
            <person name="Chaplin A.V."/>
            <person name="Motuzova O.V."/>
            <person name="Kafarskaia L.I."/>
            <person name="Khokhlova E.V."/>
            <person name="Efimov B.A."/>
        </authorList>
    </citation>
    <scope>NUCLEOTIDE SEQUENCE [LARGE SCALE GENOMIC DNA]</scope>
    <source>
        <strain evidence="2">585-1</strain>
    </source>
</reference>
<feature type="transmembrane region" description="Helical" evidence="1">
    <location>
        <begin position="79"/>
        <end position="98"/>
    </location>
</feature>
<keyword evidence="1" id="KW-0472">Membrane</keyword>
<protein>
    <submittedName>
        <fullName evidence="2">Membrane protein</fullName>
    </submittedName>
</protein>
<comment type="caution">
    <text evidence="2">The sequence shown here is derived from an EMBL/GenBank/DDBJ whole genome shotgun (WGS) entry which is preliminary data.</text>
</comment>
<feature type="transmembrane region" description="Helical" evidence="1">
    <location>
        <begin position="110"/>
        <end position="132"/>
    </location>
</feature>
<dbReference type="AlphaFoldDB" id="A0A0D8J0E6"/>
<feature type="transmembrane region" description="Helical" evidence="1">
    <location>
        <begin position="12"/>
        <end position="31"/>
    </location>
</feature>
<dbReference type="RefSeq" id="WP_050005019.1">
    <property type="nucleotide sequence ID" value="NZ_DAWBJP010000001.1"/>
</dbReference>
<dbReference type="InterPro" id="IPR024529">
    <property type="entry name" value="ECF_trnsprt_substrate-spec"/>
</dbReference>
<keyword evidence="3" id="KW-1185">Reference proteome</keyword>
<organism evidence="2 3">
    <name type="scientific">Ruthenibacterium lactatiformans</name>
    <dbReference type="NCBI Taxonomy" id="1550024"/>
    <lineage>
        <taxon>Bacteria</taxon>
        <taxon>Bacillati</taxon>
        <taxon>Bacillota</taxon>
        <taxon>Clostridia</taxon>
        <taxon>Eubacteriales</taxon>
        <taxon>Oscillospiraceae</taxon>
        <taxon>Ruthenibacterium</taxon>
    </lineage>
</organism>
<dbReference type="GO" id="GO:0022857">
    <property type="term" value="F:transmembrane transporter activity"/>
    <property type="evidence" value="ECO:0007669"/>
    <property type="project" value="InterPro"/>
</dbReference>
<gene>
    <name evidence="2" type="ORF">TQ39_07070</name>
</gene>
<keyword evidence="1" id="KW-0812">Transmembrane</keyword>